<dbReference type="RefSeq" id="XP_024350978.1">
    <property type="nucleotide sequence ID" value="XM_024494651.1"/>
</dbReference>
<dbReference type="AlphaFoldDB" id="W6UNF1"/>
<name>W6UNF1_ECHGR</name>
<gene>
    <name evidence="1" type="ORF">EGR_05402</name>
</gene>
<reference evidence="1 2" key="1">
    <citation type="journal article" date="2013" name="Nat. Genet.">
        <title>The genome of the hydatid tapeworm Echinococcus granulosus.</title>
        <authorList>
            <person name="Zheng H."/>
            <person name="Zhang W."/>
            <person name="Zhang L."/>
            <person name="Zhang Z."/>
            <person name="Li J."/>
            <person name="Lu G."/>
            <person name="Zhu Y."/>
            <person name="Wang Y."/>
            <person name="Huang Y."/>
            <person name="Liu J."/>
            <person name="Kang H."/>
            <person name="Chen J."/>
            <person name="Wang L."/>
            <person name="Chen A."/>
            <person name="Yu S."/>
            <person name="Gao Z."/>
            <person name="Jin L."/>
            <person name="Gu W."/>
            <person name="Wang Z."/>
            <person name="Zhao L."/>
            <person name="Shi B."/>
            <person name="Wen H."/>
            <person name="Lin R."/>
            <person name="Jones M.K."/>
            <person name="Brejova B."/>
            <person name="Vinar T."/>
            <person name="Zhao G."/>
            <person name="McManus D.P."/>
            <person name="Chen Z."/>
            <person name="Zhou Y."/>
            <person name="Wang S."/>
        </authorList>
    </citation>
    <scope>NUCLEOTIDE SEQUENCE [LARGE SCALE GENOMIC DNA]</scope>
</reference>
<dbReference type="KEGG" id="egl:EGR_05402"/>
<protein>
    <submittedName>
        <fullName evidence="1">Uncharacterized protein</fullName>
    </submittedName>
</protein>
<evidence type="ECO:0000313" key="1">
    <source>
        <dbReference type="EMBL" id="EUB59782.1"/>
    </source>
</evidence>
<sequence length="183" mass="21706">MFITNCEAAICYKKYKKEEFMWKLKQIIQILCELFIFFLKLGEEGPTEEREDAGRKRKGKLKYTRTHLPTFEYLKRGMRNDFLCVFWLKDEGRRGGESDTLLASNLLTVSIFEQRKGVEAIMLLKFSKQCKISNFKVTKKDKIKWIFQEAYEEDCFSFSPFPSPPCPALPLPILFFHREIKPY</sequence>
<dbReference type="Proteomes" id="UP000019149">
    <property type="component" value="Unassembled WGS sequence"/>
</dbReference>
<evidence type="ECO:0000313" key="2">
    <source>
        <dbReference type="Proteomes" id="UP000019149"/>
    </source>
</evidence>
<accession>W6UNF1</accession>
<keyword evidence="2" id="KW-1185">Reference proteome</keyword>
<dbReference type="EMBL" id="APAU02000039">
    <property type="protein sequence ID" value="EUB59782.1"/>
    <property type="molecule type" value="Genomic_DNA"/>
</dbReference>
<organism evidence="1 2">
    <name type="scientific">Echinococcus granulosus</name>
    <name type="common">Hydatid tapeworm</name>
    <dbReference type="NCBI Taxonomy" id="6210"/>
    <lineage>
        <taxon>Eukaryota</taxon>
        <taxon>Metazoa</taxon>
        <taxon>Spiralia</taxon>
        <taxon>Lophotrochozoa</taxon>
        <taxon>Platyhelminthes</taxon>
        <taxon>Cestoda</taxon>
        <taxon>Eucestoda</taxon>
        <taxon>Cyclophyllidea</taxon>
        <taxon>Taeniidae</taxon>
        <taxon>Echinococcus</taxon>
        <taxon>Echinococcus granulosus group</taxon>
    </lineage>
</organism>
<dbReference type="CTD" id="36341117"/>
<dbReference type="GeneID" id="36341117"/>
<comment type="caution">
    <text evidence="1">The sequence shown here is derived from an EMBL/GenBank/DDBJ whole genome shotgun (WGS) entry which is preliminary data.</text>
</comment>
<proteinExistence type="predicted"/>